<gene>
    <name evidence="2" type="ORF">GCM10011289_33990</name>
</gene>
<protein>
    <recommendedName>
        <fullName evidence="1">HDOD domain-containing protein</fullName>
    </recommendedName>
</protein>
<dbReference type="PANTHER" id="PTHR33525:SF3">
    <property type="entry name" value="RIBONUCLEASE Y"/>
    <property type="match status" value="1"/>
</dbReference>
<dbReference type="AlphaFoldDB" id="A0A918P727"/>
<dbReference type="PROSITE" id="PS51833">
    <property type="entry name" value="HDOD"/>
    <property type="match status" value="1"/>
</dbReference>
<dbReference type="RefSeq" id="WP_189536564.1">
    <property type="nucleotide sequence ID" value="NZ_BMYX01000025.1"/>
</dbReference>
<proteinExistence type="predicted"/>
<dbReference type="Gene3D" id="1.10.3210.10">
    <property type="entry name" value="Hypothetical protein af1432"/>
    <property type="match status" value="1"/>
</dbReference>
<reference evidence="2" key="2">
    <citation type="submission" date="2020-09" db="EMBL/GenBank/DDBJ databases">
        <authorList>
            <person name="Sun Q."/>
            <person name="Kim S."/>
        </authorList>
    </citation>
    <scope>NUCLEOTIDE SEQUENCE</scope>
    <source>
        <strain evidence="2">KCTC 32182</strain>
    </source>
</reference>
<sequence>MGLAEEFTLSPERVAEGIGRLPSLPALAMELLQHIDGEPDTGEVAEMIGQDPVLTGSLLRIANSSFYGLQGRIGTIPDAITVLGLGNVRTLAMSMALANVFNRAGGAPVAMRRFWQHSGAVAICTKSLARRLRVNESAAFAAGLLHDIGRLVLQSAFPGHFSAVCTYQQHVDCEAFQAENTVLGTDHAQIGAWLARSWNFPDTLQRAIAYHHTPDCLEANRLAGLVHVADCVVHALDICEDEQERVPRIDDAVWRCYELPRDQMVAVLGEVETHFGTACDILLAA</sequence>
<dbReference type="NCBIfam" id="TIGR00277">
    <property type="entry name" value="HDIG"/>
    <property type="match status" value="1"/>
</dbReference>
<reference evidence="2" key="1">
    <citation type="journal article" date="2014" name="Int. J. Syst. Evol. Microbiol.">
        <title>Complete genome sequence of Corynebacterium casei LMG S-19264T (=DSM 44701T), isolated from a smear-ripened cheese.</title>
        <authorList>
            <consortium name="US DOE Joint Genome Institute (JGI-PGF)"/>
            <person name="Walter F."/>
            <person name="Albersmeier A."/>
            <person name="Kalinowski J."/>
            <person name="Ruckert C."/>
        </authorList>
    </citation>
    <scope>NUCLEOTIDE SEQUENCE</scope>
    <source>
        <strain evidence="2">KCTC 32182</strain>
    </source>
</reference>
<comment type="caution">
    <text evidence="2">The sequence shown here is derived from an EMBL/GenBank/DDBJ whole genome shotgun (WGS) entry which is preliminary data.</text>
</comment>
<evidence type="ECO:0000313" key="2">
    <source>
        <dbReference type="EMBL" id="GGY27843.1"/>
    </source>
</evidence>
<evidence type="ECO:0000313" key="3">
    <source>
        <dbReference type="Proteomes" id="UP000645257"/>
    </source>
</evidence>
<dbReference type="Pfam" id="PF08668">
    <property type="entry name" value="HDOD"/>
    <property type="match status" value="1"/>
</dbReference>
<name>A0A918P727_9NEIS</name>
<dbReference type="EMBL" id="BMYX01000025">
    <property type="protein sequence ID" value="GGY27843.1"/>
    <property type="molecule type" value="Genomic_DNA"/>
</dbReference>
<dbReference type="InterPro" id="IPR052340">
    <property type="entry name" value="RNase_Y/CdgJ"/>
</dbReference>
<evidence type="ECO:0000259" key="1">
    <source>
        <dbReference type="PROSITE" id="PS51833"/>
    </source>
</evidence>
<dbReference type="CDD" id="cd00077">
    <property type="entry name" value="HDc"/>
    <property type="match status" value="1"/>
</dbReference>
<dbReference type="InterPro" id="IPR003607">
    <property type="entry name" value="HD/PDEase_dom"/>
</dbReference>
<dbReference type="Proteomes" id="UP000645257">
    <property type="component" value="Unassembled WGS sequence"/>
</dbReference>
<keyword evidence="3" id="KW-1185">Reference proteome</keyword>
<dbReference type="InterPro" id="IPR006675">
    <property type="entry name" value="HDIG_dom"/>
</dbReference>
<accession>A0A918P727</accession>
<organism evidence="2 3">
    <name type="scientific">Paludibacterium paludis</name>
    <dbReference type="NCBI Taxonomy" id="1225769"/>
    <lineage>
        <taxon>Bacteria</taxon>
        <taxon>Pseudomonadati</taxon>
        <taxon>Pseudomonadota</taxon>
        <taxon>Betaproteobacteria</taxon>
        <taxon>Neisseriales</taxon>
        <taxon>Chromobacteriaceae</taxon>
        <taxon>Paludibacterium</taxon>
    </lineage>
</organism>
<dbReference type="PANTHER" id="PTHR33525">
    <property type="match status" value="1"/>
</dbReference>
<feature type="domain" description="HDOD" evidence="1">
    <location>
        <begin position="21"/>
        <end position="214"/>
    </location>
</feature>
<dbReference type="InterPro" id="IPR013976">
    <property type="entry name" value="HDOD"/>
</dbReference>
<dbReference type="SUPFAM" id="SSF109604">
    <property type="entry name" value="HD-domain/PDEase-like"/>
    <property type="match status" value="1"/>
</dbReference>